<dbReference type="GO" id="GO:0008800">
    <property type="term" value="F:beta-lactamase activity"/>
    <property type="evidence" value="ECO:0007669"/>
    <property type="project" value="UniProtKB-EC"/>
</dbReference>
<evidence type="ECO:0000313" key="6">
    <source>
        <dbReference type="EMBL" id="THF53363.1"/>
    </source>
</evidence>
<protein>
    <recommendedName>
        <fullName evidence="3">beta-lactamase</fullName>
        <ecNumber evidence="3">3.5.2.6</ecNumber>
    </recommendedName>
</protein>
<dbReference type="RefSeq" id="WP_136401886.1">
    <property type="nucleotide sequence ID" value="NZ_SSNZ01000001.1"/>
</dbReference>
<keyword evidence="4" id="KW-0732">Signal</keyword>
<evidence type="ECO:0000259" key="5">
    <source>
        <dbReference type="Pfam" id="PF13354"/>
    </source>
</evidence>
<dbReference type="InterPro" id="IPR045155">
    <property type="entry name" value="Beta-lactam_cat"/>
</dbReference>
<dbReference type="OrthoDB" id="9772863at2"/>
<evidence type="ECO:0000256" key="4">
    <source>
        <dbReference type="SAM" id="SignalP"/>
    </source>
</evidence>
<dbReference type="Proteomes" id="UP000307507">
    <property type="component" value="Unassembled WGS sequence"/>
</dbReference>
<dbReference type="InterPro" id="IPR012338">
    <property type="entry name" value="Beta-lactam/transpept-like"/>
</dbReference>
<evidence type="ECO:0000256" key="1">
    <source>
        <dbReference type="ARBA" id="ARBA00001526"/>
    </source>
</evidence>
<dbReference type="EC" id="3.5.2.6" evidence="3"/>
<dbReference type="EMBL" id="SSNZ01000001">
    <property type="protein sequence ID" value="THF53363.1"/>
    <property type="molecule type" value="Genomic_DNA"/>
</dbReference>
<dbReference type="InterPro" id="IPR000871">
    <property type="entry name" value="Beta-lactam_class-A"/>
</dbReference>
<dbReference type="PANTHER" id="PTHR35333:SF3">
    <property type="entry name" value="BETA-LACTAMASE-TYPE TRANSPEPTIDASE FOLD CONTAINING PROTEIN"/>
    <property type="match status" value="1"/>
</dbReference>
<dbReference type="PANTHER" id="PTHR35333">
    <property type="entry name" value="BETA-LACTAMASE"/>
    <property type="match status" value="1"/>
</dbReference>
<keyword evidence="7" id="KW-1185">Reference proteome</keyword>
<evidence type="ECO:0000256" key="3">
    <source>
        <dbReference type="ARBA" id="ARBA00012865"/>
    </source>
</evidence>
<feature type="chain" id="PRO_5020213571" description="beta-lactamase" evidence="4">
    <location>
        <begin position="22"/>
        <end position="298"/>
    </location>
</feature>
<accession>A0A4S4A4X9</accession>
<dbReference type="AlphaFoldDB" id="A0A4S4A4X9"/>
<dbReference type="PRINTS" id="PR00118">
    <property type="entry name" value="BLACTAMASEA"/>
</dbReference>
<sequence length="298" mass="33424">MKLFKTLPIILTLIFGGSAFAQVSPLSVQFQEIVKDKKATVGIAVYNFTTKDTVTFNNTPDYPTLSVYKFHVALAVLHLVDQGKLRLDQDIFVKKSELLENTHSPLRENYPYGNINIKLSELLSYMVALSDNNACDILFRLAGGTKKVDRYIKNLKIKDTRITATEEEMHLKWENQYLNTTSPLAAVQLLQQFYQMKILSPTSYDYLLNVMLGTKTGPDKLKGLLPKDILVAHKTGSSFRSKEGLKAAENDIGIVFLPGGQTYAIAVFVKNSMEDDTTNNTIIAKVSKAVFDHYSIKK</sequence>
<name>A0A4S4A4X9_9FLAO</name>
<dbReference type="Pfam" id="PF13354">
    <property type="entry name" value="Beta-lactamase2"/>
    <property type="match status" value="1"/>
</dbReference>
<comment type="caution">
    <text evidence="6">The sequence shown here is derived from an EMBL/GenBank/DDBJ whole genome shotgun (WGS) entry which is preliminary data.</text>
</comment>
<comment type="similarity">
    <text evidence="2">Belongs to the class-A beta-lactamase family.</text>
</comment>
<dbReference type="NCBIfam" id="NF033103">
    <property type="entry name" value="bla_class_A"/>
    <property type="match status" value="1"/>
</dbReference>
<evidence type="ECO:0000313" key="7">
    <source>
        <dbReference type="Proteomes" id="UP000307507"/>
    </source>
</evidence>
<dbReference type="Gene3D" id="3.40.710.10">
    <property type="entry name" value="DD-peptidase/beta-lactamase superfamily"/>
    <property type="match status" value="1"/>
</dbReference>
<feature type="domain" description="Beta-lactamase class A catalytic" evidence="5">
    <location>
        <begin position="42"/>
        <end position="269"/>
    </location>
</feature>
<dbReference type="SUPFAM" id="SSF56601">
    <property type="entry name" value="beta-lactamase/transpeptidase-like"/>
    <property type="match status" value="1"/>
</dbReference>
<dbReference type="GO" id="GO:0030655">
    <property type="term" value="P:beta-lactam antibiotic catabolic process"/>
    <property type="evidence" value="ECO:0007669"/>
    <property type="project" value="InterPro"/>
</dbReference>
<evidence type="ECO:0000256" key="2">
    <source>
        <dbReference type="ARBA" id="ARBA00009009"/>
    </source>
</evidence>
<organism evidence="6 7">
    <name type="scientific">Flavobacterium supellecticarium</name>
    <dbReference type="NCBI Taxonomy" id="2565924"/>
    <lineage>
        <taxon>Bacteria</taxon>
        <taxon>Pseudomonadati</taxon>
        <taxon>Bacteroidota</taxon>
        <taxon>Flavobacteriia</taxon>
        <taxon>Flavobacteriales</taxon>
        <taxon>Flavobacteriaceae</taxon>
        <taxon>Flavobacterium</taxon>
    </lineage>
</organism>
<reference evidence="6 7" key="1">
    <citation type="submission" date="2019-04" db="EMBL/GenBank/DDBJ databases">
        <title>Flavobacterium sp. nov. isolated from construction timber.</title>
        <authorList>
            <person name="Lin S.-Y."/>
            <person name="Chang C.-T."/>
            <person name="Young C.-C."/>
        </authorList>
    </citation>
    <scope>NUCLEOTIDE SEQUENCE [LARGE SCALE GENOMIC DNA]</scope>
    <source>
        <strain evidence="6 7">CC-CTC003</strain>
    </source>
</reference>
<dbReference type="NCBIfam" id="NF012099">
    <property type="entry name" value="SubclassA2"/>
    <property type="match status" value="1"/>
</dbReference>
<dbReference type="GO" id="GO:0046677">
    <property type="term" value="P:response to antibiotic"/>
    <property type="evidence" value="ECO:0007669"/>
    <property type="project" value="InterPro"/>
</dbReference>
<comment type="catalytic activity">
    <reaction evidence="1">
        <text>a beta-lactam + H2O = a substituted beta-amino acid</text>
        <dbReference type="Rhea" id="RHEA:20401"/>
        <dbReference type="ChEBI" id="CHEBI:15377"/>
        <dbReference type="ChEBI" id="CHEBI:35627"/>
        <dbReference type="ChEBI" id="CHEBI:140347"/>
        <dbReference type="EC" id="3.5.2.6"/>
    </reaction>
</comment>
<proteinExistence type="inferred from homology"/>
<gene>
    <name evidence="6" type="primary">bla</name>
    <name evidence="6" type="ORF">E6C50_03940</name>
</gene>
<feature type="signal peptide" evidence="4">
    <location>
        <begin position="1"/>
        <end position="21"/>
    </location>
</feature>